<dbReference type="InterPro" id="IPR036388">
    <property type="entry name" value="WH-like_DNA-bd_sf"/>
</dbReference>
<feature type="domain" description="O-methyltransferase C-terminal" evidence="5">
    <location>
        <begin position="158"/>
        <end position="298"/>
    </location>
</feature>
<dbReference type="InterPro" id="IPR016461">
    <property type="entry name" value="COMT-like"/>
</dbReference>
<dbReference type="AlphaFoldDB" id="A0A2C5YCR6"/>
<evidence type="ECO:0000256" key="3">
    <source>
        <dbReference type="ARBA" id="ARBA00022691"/>
    </source>
</evidence>
<keyword evidence="1" id="KW-0489">Methyltransferase</keyword>
<dbReference type="EMBL" id="NJET01000026">
    <property type="protein sequence ID" value="PHH64754.1"/>
    <property type="molecule type" value="Genomic_DNA"/>
</dbReference>
<dbReference type="InterPro" id="IPR001077">
    <property type="entry name" value="COMT_C"/>
</dbReference>
<dbReference type="PANTHER" id="PTHR43712">
    <property type="entry name" value="PUTATIVE (AFU_ORTHOLOGUE AFUA_4G14580)-RELATED"/>
    <property type="match status" value="1"/>
</dbReference>
<organism evidence="6 7">
    <name type="scientific">Ophiocordyceps australis</name>
    <dbReference type="NCBI Taxonomy" id="1399860"/>
    <lineage>
        <taxon>Eukaryota</taxon>
        <taxon>Fungi</taxon>
        <taxon>Dikarya</taxon>
        <taxon>Ascomycota</taxon>
        <taxon>Pezizomycotina</taxon>
        <taxon>Sordariomycetes</taxon>
        <taxon>Hypocreomycetidae</taxon>
        <taxon>Hypocreales</taxon>
        <taxon>Ophiocordycipitaceae</taxon>
        <taxon>Ophiocordyceps</taxon>
    </lineage>
</organism>
<protein>
    <recommendedName>
        <fullName evidence="5">O-methyltransferase C-terminal domain-containing protein</fullName>
    </recommendedName>
</protein>
<reference evidence="6 7" key="1">
    <citation type="submission" date="2017-06" db="EMBL/GenBank/DDBJ databases">
        <title>Ant-infecting Ophiocordyceps genomes reveal a high diversity of potential behavioral manipulation genes and a possible major role for enterotoxins.</title>
        <authorList>
            <person name="De Bekker C."/>
            <person name="Evans H.C."/>
            <person name="Brachmann A."/>
            <person name="Hughes D.P."/>
        </authorList>
    </citation>
    <scope>NUCLEOTIDE SEQUENCE [LARGE SCALE GENOMIC DNA]</scope>
    <source>
        <strain evidence="6 7">Map64</strain>
    </source>
</reference>
<dbReference type="OrthoDB" id="2410195at2759"/>
<accession>A0A2C5YCR6</accession>
<dbReference type="PANTHER" id="PTHR43712:SF17">
    <property type="entry name" value="O-METHYLTRANSFERASE"/>
    <property type="match status" value="1"/>
</dbReference>
<comment type="caution">
    <text evidence="6">The sequence shown here is derived from an EMBL/GenBank/DDBJ whole genome shotgun (WGS) entry which is preliminary data.</text>
</comment>
<feature type="active site" description="Proton acceptor" evidence="4">
    <location>
        <position position="230"/>
    </location>
</feature>
<keyword evidence="7" id="KW-1185">Reference proteome</keyword>
<dbReference type="GO" id="GO:0008171">
    <property type="term" value="F:O-methyltransferase activity"/>
    <property type="evidence" value="ECO:0007669"/>
    <property type="project" value="InterPro"/>
</dbReference>
<dbReference type="Proteomes" id="UP000226192">
    <property type="component" value="Unassembled WGS sequence"/>
</dbReference>
<evidence type="ECO:0000313" key="7">
    <source>
        <dbReference type="Proteomes" id="UP000226192"/>
    </source>
</evidence>
<dbReference type="InterPro" id="IPR036390">
    <property type="entry name" value="WH_DNA-bd_sf"/>
</dbReference>
<dbReference type="Pfam" id="PF00891">
    <property type="entry name" value="Methyltransf_2"/>
    <property type="match status" value="1"/>
</dbReference>
<evidence type="ECO:0000256" key="4">
    <source>
        <dbReference type="PIRSR" id="PIRSR005739-1"/>
    </source>
</evidence>
<dbReference type="GO" id="GO:0032259">
    <property type="term" value="P:methylation"/>
    <property type="evidence" value="ECO:0007669"/>
    <property type="project" value="UniProtKB-KW"/>
</dbReference>
<name>A0A2C5YCR6_9HYPO</name>
<evidence type="ECO:0000256" key="1">
    <source>
        <dbReference type="ARBA" id="ARBA00022603"/>
    </source>
</evidence>
<dbReference type="Gene3D" id="1.10.10.10">
    <property type="entry name" value="Winged helix-like DNA-binding domain superfamily/Winged helix DNA-binding domain"/>
    <property type="match status" value="1"/>
</dbReference>
<dbReference type="PIRSF" id="PIRSF005739">
    <property type="entry name" value="O-mtase"/>
    <property type="match status" value="1"/>
</dbReference>
<keyword evidence="3" id="KW-0949">S-adenosyl-L-methionine</keyword>
<evidence type="ECO:0000256" key="2">
    <source>
        <dbReference type="ARBA" id="ARBA00022679"/>
    </source>
</evidence>
<dbReference type="SUPFAM" id="SSF46785">
    <property type="entry name" value="Winged helix' DNA-binding domain"/>
    <property type="match status" value="1"/>
</dbReference>
<dbReference type="Gene3D" id="3.40.50.150">
    <property type="entry name" value="Vaccinia Virus protein VP39"/>
    <property type="match status" value="1"/>
</dbReference>
<dbReference type="InterPro" id="IPR029063">
    <property type="entry name" value="SAM-dependent_MTases_sf"/>
</dbReference>
<keyword evidence="2" id="KW-0808">Transferase</keyword>
<proteinExistence type="predicted"/>
<gene>
    <name evidence="6" type="ORF">CDD81_4016</name>
</gene>
<dbReference type="SUPFAM" id="SSF53335">
    <property type="entry name" value="S-adenosyl-L-methionine-dependent methyltransferases"/>
    <property type="match status" value="1"/>
</dbReference>
<sequence>MASNEEGTHKALDLATALGVDADHLSRLMRHLGAMGFLIEVNENEYKGTNFTKALSMPVIGNSYIAMVSGTSAATIKFHEFSRQNEWQSPANRNYTSLMHTYNTDKDMFAWLVSLGYGTHFNDHMGGYNLGRIPWMDPAVFPVQERLIAGADTDPKAPFLVDIGGSIGHDLLKLRRYYPNTPGRLILQDLPAVTSQVKDLGPCIDIMSHDFNTDQPVKGARAYLIHSCLHNWSDAACANILTRIKNAMTPGYSKLLICELVISNTNAHWEETGLDMIMMTLFATKERTADAWHQLVEEKVGLKIVNIWTAGKGIESLIECEVA</sequence>
<evidence type="ECO:0000313" key="6">
    <source>
        <dbReference type="EMBL" id="PHH64754.1"/>
    </source>
</evidence>
<evidence type="ECO:0000259" key="5">
    <source>
        <dbReference type="Pfam" id="PF00891"/>
    </source>
</evidence>
<dbReference type="PROSITE" id="PS51683">
    <property type="entry name" value="SAM_OMT_II"/>
    <property type="match status" value="1"/>
</dbReference>